<evidence type="ECO:0000259" key="2">
    <source>
        <dbReference type="Pfam" id="PF00364"/>
    </source>
</evidence>
<dbReference type="Proteomes" id="UP000070160">
    <property type="component" value="Unassembled WGS sequence"/>
</dbReference>
<protein>
    <submittedName>
        <fullName evidence="3">Acetyl-CoA carboxylase biotin carboxyl carrier protein subunit family protein</fullName>
    </submittedName>
</protein>
<dbReference type="InterPro" id="IPR011053">
    <property type="entry name" value="Single_hybrid_motif"/>
</dbReference>
<dbReference type="PATRIC" id="fig|1588748.3.peg.1471"/>
<dbReference type="RefSeq" id="WP_007392637.1">
    <property type="nucleotide sequence ID" value="NZ_KQ960955.1"/>
</dbReference>
<dbReference type="STRING" id="1588748.HMPREF3182_01519"/>
<organism evidence="3 4">
    <name type="scientific">Megasphaera hutchinsoni</name>
    <dbReference type="NCBI Taxonomy" id="1588748"/>
    <lineage>
        <taxon>Bacteria</taxon>
        <taxon>Bacillati</taxon>
        <taxon>Bacillota</taxon>
        <taxon>Negativicutes</taxon>
        <taxon>Veillonellales</taxon>
        <taxon>Veillonellaceae</taxon>
        <taxon>Megasphaera</taxon>
    </lineage>
</organism>
<feature type="domain" description="Lipoyl-binding" evidence="2">
    <location>
        <begin position="33"/>
        <end position="92"/>
    </location>
</feature>
<sequence>MKLLYKIIAFFGLASFFTFPVAAAEVSYTSVLAGTVASIVTVGRPVNEGDVLVTIQSLAGPMAAARANGKGVVKAVYVTPGTAIQQGRVVVIVEEV</sequence>
<feature type="signal peptide" evidence="1">
    <location>
        <begin position="1"/>
        <end position="23"/>
    </location>
</feature>
<evidence type="ECO:0000313" key="4">
    <source>
        <dbReference type="Proteomes" id="UP000070160"/>
    </source>
</evidence>
<dbReference type="InterPro" id="IPR000089">
    <property type="entry name" value="Biotin_lipoyl"/>
</dbReference>
<keyword evidence="1" id="KW-0732">Signal</keyword>
<feature type="chain" id="PRO_5007463367" evidence="1">
    <location>
        <begin position="24"/>
        <end position="96"/>
    </location>
</feature>
<dbReference type="Pfam" id="PF00364">
    <property type="entry name" value="Biotin_lipoyl"/>
    <property type="match status" value="1"/>
</dbReference>
<reference evidence="4" key="1">
    <citation type="submission" date="2016-01" db="EMBL/GenBank/DDBJ databases">
        <authorList>
            <person name="Mitreva M."/>
            <person name="Pepin K.H."/>
            <person name="Mihindukulasuriya K.A."/>
            <person name="Fulton R."/>
            <person name="Fronick C."/>
            <person name="O'Laughlin M."/>
            <person name="Miner T."/>
            <person name="Herter B."/>
            <person name="Rosa B.A."/>
            <person name="Cordes M."/>
            <person name="Tomlinson C."/>
            <person name="Wollam A."/>
            <person name="Palsikar V.B."/>
            <person name="Mardis E.R."/>
            <person name="Wilson R.K."/>
        </authorList>
    </citation>
    <scope>NUCLEOTIDE SEQUENCE [LARGE SCALE GENOMIC DNA]</scope>
    <source>
        <strain evidence="4">KA00182</strain>
    </source>
</reference>
<evidence type="ECO:0000313" key="3">
    <source>
        <dbReference type="EMBL" id="KXB90205.1"/>
    </source>
</evidence>
<dbReference type="EMBL" id="LSDT01000050">
    <property type="protein sequence ID" value="KXB90205.1"/>
    <property type="molecule type" value="Genomic_DNA"/>
</dbReference>
<keyword evidence="4" id="KW-1185">Reference proteome</keyword>
<accession>A0A134CDC2</accession>
<comment type="caution">
    <text evidence="3">The sequence shown here is derived from an EMBL/GenBank/DDBJ whole genome shotgun (WGS) entry which is preliminary data.</text>
</comment>
<dbReference type="Gene3D" id="2.40.50.100">
    <property type="match status" value="1"/>
</dbReference>
<proteinExistence type="predicted"/>
<dbReference type="SUPFAM" id="SSF51230">
    <property type="entry name" value="Single hybrid motif"/>
    <property type="match status" value="1"/>
</dbReference>
<dbReference type="AlphaFoldDB" id="A0A134CDC2"/>
<gene>
    <name evidence="3" type="ORF">HMPREF3182_01519</name>
</gene>
<name>A0A134CDC2_9FIRM</name>
<evidence type="ECO:0000256" key="1">
    <source>
        <dbReference type="SAM" id="SignalP"/>
    </source>
</evidence>